<dbReference type="Pfam" id="PF04479">
    <property type="entry name" value="RTA1"/>
    <property type="match status" value="1"/>
</dbReference>
<dbReference type="InParanoid" id="Q5B9I2"/>
<dbReference type="PANTHER" id="PTHR31465:SF35">
    <property type="entry name" value="RTA1 DOMAIN PROTEIN-RELATED"/>
    <property type="match status" value="1"/>
</dbReference>
<accession>C8VJJ9</accession>
<dbReference type="HOGENOM" id="CLU_033465_9_0_1"/>
<protein>
    <recommendedName>
        <fullName evidence="8">RTA1 domain protein</fullName>
    </recommendedName>
</protein>
<sequence>MATENNIYGYSPSIPAAGIFIVLFGISTAYHVYQLIKARALYFIPFVIGGIFQILGYIFRILGHNSPDSVPLYALQTVLILLAPALYAASIYMVLGRLIVHLAAEQHSLVRVNWMTKIFVTGDVISFLMQCGGYSG</sequence>
<proteinExistence type="predicted"/>
<accession>Q5B9I2</accession>
<dbReference type="EMBL" id="BN001306">
    <property type="protein sequence ID" value="CBF83992.1"/>
    <property type="molecule type" value="Genomic_DNA"/>
</dbReference>
<reference evidence="7" key="1">
    <citation type="journal article" date="2005" name="Nature">
        <title>Sequencing of Aspergillus nidulans and comparative analysis with A. fumigatus and A. oryzae.</title>
        <authorList>
            <person name="Galagan J.E."/>
            <person name="Calvo S.E."/>
            <person name="Cuomo C."/>
            <person name="Ma L.J."/>
            <person name="Wortman J.R."/>
            <person name="Batzoglou S."/>
            <person name="Lee S.I."/>
            <person name="Basturkmen M."/>
            <person name="Spevak C.C."/>
            <person name="Clutterbuck J."/>
            <person name="Kapitonov V."/>
            <person name="Jurka J."/>
            <person name="Scazzocchio C."/>
            <person name="Farman M."/>
            <person name="Butler J."/>
            <person name="Purcell S."/>
            <person name="Harris S."/>
            <person name="Braus G.H."/>
            <person name="Draht O."/>
            <person name="Busch S."/>
            <person name="D'Enfert C."/>
            <person name="Bouchier C."/>
            <person name="Goldman G.H."/>
            <person name="Bell-Pedersen D."/>
            <person name="Griffiths-Jones S."/>
            <person name="Doonan J.H."/>
            <person name="Yu J."/>
            <person name="Vienken K."/>
            <person name="Pain A."/>
            <person name="Freitag M."/>
            <person name="Selker E.U."/>
            <person name="Archer D.B."/>
            <person name="Penalva M.A."/>
            <person name="Oakley B.R."/>
            <person name="Momany M."/>
            <person name="Tanaka T."/>
            <person name="Kumagai T."/>
            <person name="Asai K."/>
            <person name="Machida M."/>
            <person name="Nierman W.C."/>
            <person name="Denning D.W."/>
            <person name="Caddick M."/>
            <person name="Hynes M."/>
            <person name="Paoletti M."/>
            <person name="Fischer R."/>
            <person name="Miller B."/>
            <person name="Dyer P."/>
            <person name="Sachs M.S."/>
            <person name="Osmani S.A."/>
            <person name="Birren B.W."/>
        </authorList>
    </citation>
    <scope>NUCLEOTIDE SEQUENCE [LARGE SCALE GENOMIC DNA]</scope>
    <source>
        <strain evidence="7">FGSC A4 / ATCC 38163 / CBS 112.46 / NRRL 194 / M139</strain>
    </source>
</reference>
<evidence type="ECO:0000313" key="6">
    <source>
        <dbReference type="EMBL" id="CBF83992.1"/>
    </source>
</evidence>
<name>Q5B9I2_EMENI</name>
<organism evidence="6 7">
    <name type="scientific">Emericella nidulans (strain FGSC A4 / ATCC 38163 / CBS 112.46 / NRRL 194 / M139)</name>
    <name type="common">Aspergillus nidulans</name>
    <dbReference type="NCBI Taxonomy" id="227321"/>
    <lineage>
        <taxon>Eukaryota</taxon>
        <taxon>Fungi</taxon>
        <taxon>Dikarya</taxon>
        <taxon>Ascomycota</taxon>
        <taxon>Pezizomycotina</taxon>
        <taxon>Eurotiomycetes</taxon>
        <taxon>Eurotiomycetidae</taxon>
        <taxon>Eurotiales</taxon>
        <taxon>Aspergillaceae</taxon>
        <taxon>Aspergillus</taxon>
        <taxon>Aspergillus subgen. Nidulantes</taxon>
    </lineage>
</organism>
<evidence type="ECO:0008006" key="8">
    <source>
        <dbReference type="Google" id="ProtNLM"/>
    </source>
</evidence>
<evidence type="ECO:0000256" key="5">
    <source>
        <dbReference type="SAM" id="Phobius"/>
    </source>
</evidence>
<keyword evidence="2 5" id="KW-0812">Transmembrane</keyword>
<comment type="subcellular location">
    <subcellularLocation>
        <location evidence="1">Membrane</location>
        <topology evidence="1">Multi-pass membrane protein</topology>
    </subcellularLocation>
</comment>
<dbReference type="eggNOG" id="ENOG502QURG">
    <property type="taxonomic scope" value="Eukaryota"/>
</dbReference>
<gene>
    <name evidence="6" type="ORF">ANIA_02798</name>
</gene>
<keyword evidence="3 5" id="KW-1133">Transmembrane helix</keyword>
<dbReference type="KEGG" id="ani:ANIA_02798"/>
<evidence type="ECO:0000256" key="1">
    <source>
        <dbReference type="ARBA" id="ARBA00004141"/>
    </source>
</evidence>
<reference evidence="7" key="2">
    <citation type="journal article" date="2009" name="Fungal Genet. Biol.">
        <title>The 2008 update of the Aspergillus nidulans genome annotation: a community effort.</title>
        <authorList>
            <person name="Wortman J.R."/>
            <person name="Gilsenan J.M."/>
            <person name="Joardar V."/>
            <person name="Deegan J."/>
            <person name="Clutterbuck J."/>
            <person name="Andersen M.R."/>
            <person name="Archer D."/>
            <person name="Bencina M."/>
            <person name="Braus G."/>
            <person name="Coutinho P."/>
            <person name="von Dohren H."/>
            <person name="Doonan J."/>
            <person name="Driessen A.J."/>
            <person name="Durek P."/>
            <person name="Espeso E."/>
            <person name="Fekete E."/>
            <person name="Flipphi M."/>
            <person name="Estrada C.G."/>
            <person name="Geysens S."/>
            <person name="Goldman G."/>
            <person name="de Groot P.W."/>
            <person name="Hansen K."/>
            <person name="Harris S.D."/>
            <person name="Heinekamp T."/>
            <person name="Helmstaedt K."/>
            <person name="Henrissat B."/>
            <person name="Hofmann G."/>
            <person name="Homan T."/>
            <person name="Horio T."/>
            <person name="Horiuchi H."/>
            <person name="James S."/>
            <person name="Jones M."/>
            <person name="Karaffa L."/>
            <person name="Karanyi Z."/>
            <person name="Kato M."/>
            <person name="Keller N."/>
            <person name="Kelly D.E."/>
            <person name="Kiel J.A."/>
            <person name="Kim J.M."/>
            <person name="van der Klei I.J."/>
            <person name="Klis F.M."/>
            <person name="Kovalchuk A."/>
            <person name="Krasevec N."/>
            <person name="Kubicek C.P."/>
            <person name="Liu B."/>
            <person name="Maccabe A."/>
            <person name="Meyer V."/>
            <person name="Mirabito P."/>
            <person name="Miskei M."/>
            <person name="Mos M."/>
            <person name="Mullins J."/>
            <person name="Nelson D.R."/>
            <person name="Nielsen J."/>
            <person name="Oakley B.R."/>
            <person name="Osmani S.A."/>
            <person name="Pakula T."/>
            <person name="Paszewski A."/>
            <person name="Paulsen I."/>
            <person name="Pilsyk S."/>
            <person name="Pocsi I."/>
            <person name="Punt P.J."/>
            <person name="Ram A.F."/>
            <person name="Ren Q."/>
            <person name="Robellet X."/>
            <person name="Robson G."/>
            <person name="Seiboth B."/>
            <person name="van Solingen P."/>
            <person name="Specht T."/>
            <person name="Sun J."/>
            <person name="Taheri-Talesh N."/>
            <person name="Takeshita N."/>
            <person name="Ussery D."/>
            <person name="vanKuyk P.A."/>
            <person name="Visser H."/>
            <person name="van de Vondervoort P.J."/>
            <person name="de Vries R.P."/>
            <person name="Walton J."/>
            <person name="Xiang X."/>
            <person name="Xiong Y."/>
            <person name="Zeng A.P."/>
            <person name="Brandt B.W."/>
            <person name="Cornell M.J."/>
            <person name="van den Hondel C.A."/>
            <person name="Visser J."/>
            <person name="Oliver S.G."/>
            <person name="Turner G."/>
        </authorList>
    </citation>
    <scope>GENOME REANNOTATION</scope>
    <source>
        <strain evidence="7">FGSC A4 / ATCC 38163 / CBS 112.46 / NRRL 194 / M139</strain>
    </source>
</reference>
<dbReference type="OrthoDB" id="3358017at2759"/>
<evidence type="ECO:0000256" key="3">
    <source>
        <dbReference type="ARBA" id="ARBA00022989"/>
    </source>
</evidence>
<evidence type="ECO:0000313" key="7">
    <source>
        <dbReference type="Proteomes" id="UP000000560"/>
    </source>
</evidence>
<dbReference type="RefSeq" id="XP_660402.1">
    <property type="nucleotide sequence ID" value="XM_655310.1"/>
</dbReference>
<keyword evidence="7" id="KW-1185">Reference proteome</keyword>
<feature type="transmembrane region" description="Helical" evidence="5">
    <location>
        <begin position="73"/>
        <end position="95"/>
    </location>
</feature>
<dbReference type="GO" id="GO:0016020">
    <property type="term" value="C:membrane"/>
    <property type="evidence" value="ECO:0007669"/>
    <property type="project" value="UniProtKB-SubCell"/>
</dbReference>
<dbReference type="PANTHER" id="PTHR31465">
    <property type="entry name" value="PROTEIN RTA1-RELATED"/>
    <property type="match status" value="1"/>
</dbReference>
<evidence type="ECO:0000256" key="2">
    <source>
        <dbReference type="ARBA" id="ARBA00022692"/>
    </source>
</evidence>
<evidence type="ECO:0000256" key="4">
    <source>
        <dbReference type="ARBA" id="ARBA00023136"/>
    </source>
</evidence>
<feature type="transmembrane region" description="Helical" evidence="5">
    <location>
        <begin position="12"/>
        <end position="33"/>
    </location>
</feature>
<dbReference type="InterPro" id="IPR007568">
    <property type="entry name" value="RTA1"/>
</dbReference>
<dbReference type="GeneID" id="2873720"/>
<dbReference type="AlphaFoldDB" id="Q5B9I2"/>
<feature type="transmembrane region" description="Helical" evidence="5">
    <location>
        <begin position="40"/>
        <end position="61"/>
    </location>
</feature>
<dbReference type="OMA" id="HSNTESI"/>
<dbReference type="Proteomes" id="UP000000560">
    <property type="component" value="Chromosome VI"/>
</dbReference>
<keyword evidence="4 5" id="KW-0472">Membrane</keyword>